<evidence type="ECO:0000313" key="3">
    <source>
        <dbReference type="EMBL" id="KAF0978650.1"/>
    </source>
</evidence>
<feature type="compositionally biased region" description="Low complexity" evidence="2">
    <location>
        <begin position="123"/>
        <end position="136"/>
    </location>
</feature>
<dbReference type="VEuPathDB" id="AmoebaDB:FDP41_002470"/>
<feature type="compositionally biased region" description="Low complexity" evidence="2">
    <location>
        <begin position="155"/>
        <end position="166"/>
    </location>
</feature>
<accession>A0A6A5BYK2</accession>
<dbReference type="OMA" id="ECSENAQ"/>
<feature type="coiled-coil region" evidence="1">
    <location>
        <begin position="416"/>
        <end position="450"/>
    </location>
</feature>
<dbReference type="Proteomes" id="UP000444721">
    <property type="component" value="Unassembled WGS sequence"/>
</dbReference>
<feature type="compositionally biased region" description="Polar residues" evidence="2">
    <location>
        <begin position="180"/>
        <end position="190"/>
    </location>
</feature>
<dbReference type="RefSeq" id="XP_044563363.1">
    <property type="nucleotide sequence ID" value="XM_044705668.1"/>
</dbReference>
<reference evidence="3 4" key="1">
    <citation type="journal article" date="2019" name="Sci. Rep.">
        <title>Nanopore sequencing improves the draft genome of the human pathogenic amoeba Naegleria fowleri.</title>
        <authorList>
            <person name="Liechti N."/>
            <person name="Schurch N."/>
            <person name="Bruggmann R."/>
            <person name="Wittwer M."/>
        </authorList>
    </citation>
    <scope>NUCLEOTIDE SEQUENCE [LARGE SCALE GENOMIC DNA]</scope>
    <source>
        <strain evidence="3 4">ATCC 30894</strain>
    </source>
</reference>
<keyword evidence="1" id="KW-0175">Coiled coil</keyword>
<dbReference type="EMBL" id="VFQX01000029">
    <property type="protein sequence ID" value="KAF0978650.1"/>
    <property type="molecule type" value="Genomic_DNA"/>
</dbReference>
<protein>
    <submittedName>
        <fullName evidence="3">Uncharacterized protein</fullName>
    </submittedName>
</protein>
<dbReference type="SUPFAM" id="SSF140361">
    <property type="entry name" value="MIT domain-like"/>
    <property type="match status" value="1"/>
</dbReference>
<feature type="region of interest" description="Disordered" evidence="2">
    <location>
        <begin position="74"/>
        <end position="96"/>
    </location>
</feature>
<feature type="region of interest" description="Disordered" evidence="2">
    <location>
        <begin position="123"/>
        <end position="193"/>
    </location>
</feature>
<dbReference type="OrthoDB" id="10411936at2759"/>
<dbReference type="VEuPathDB" id="AmoebaDB:NfTy_041430"/>
<gene>
    <name evidence="3" type="ORF">FDP41_002470</name>
</gene>
<dbReference type="GeneID" id="68109688"/>
<evidence type="ECO:0000256" key="2">
    <source>
        <dbReference type="SAM" id="MobiDB-lite"/>
    </source>
</evidence>
<comment type="caution">
    <text evidence="3">The sequence shown here is derived from an EMBL/GenBank/DDBJ whole genome shotgun (WGS) entry which is preliminary data.</text>
</comment>
<organism evidence="3 4">
    <name type="scientific">Naegleria fowleri</name>
    <name type="common">Brain eating amoeba</name>
    <dbReference type="NCBI Taxonomy" id="5763"/>
    <lineage>
        <taxon>Eukaryota</taxon>
        <taxon>Discoba</taxon>
        <taxon>Heterolobosea</taxon>
        <taxon>Tetramitia</taxon>
        <taxon>Eutetramitia</taxon>
        <taxon>Vahlkampfiidae</taxon>
        <taxon>Naegleria</taxon>
    </lineage>
</organism>
<proteinExistence type="predicted"/>
<evidence type="ECO:0000313" key="4">
    <source>
        <dbReference type="Proteomes" id="UP000444721"/>
    </source>
</evidence>
<dbReference type="Gene3D" id="1.20.58.80">
    <property type="entry name" value="Phosphotransferase system, lactose/cellobiose-type IIA subunit"/>
    <property type="match status" value="1"/>
</dbReference>
<sequence>MSMQTLKNNNNNNTSSIGGTFSSDQSMLAASDKISFNNSSSIGHSSSDFKTITTAKSISSSSSMIANKKNLTPLATPLTSNHSSIHQERKHHHNRKDHHHYLNVNNSTTSIYCTPNSNNTISNNNGFNNLNKNTLNEKTPSSRSNQNNNMTIMVTPSPQKPQQPSHPTKPPLVESHRYSRQAQTLHSSAQYDKAARCSRKALSVLERAKNYTCDSNALEAIDWMASHYRSNYRYQKNMFEAVTAPYGSTISNGGSNVNAFGNNSQRRSQPRKNNVVVTEKYGDRQVIMPNEEDLGESMIGDLVMTPFNNTPTPTTACTSLYSELYAMFIHPWLQYQKVLEECSENAQLKGLFSKTIMTTQQRLYQLMQKTQCLEESESMNASSAVSPVQNTTSIAMNTDLSKKLLSLTYSLNADKATRLSQQILKKDKEVELLKRKIKEQQDIISQHEENWRLMKLEAEKTFGTSQDK</sequence>
<name>A0A6A5BYK2_NAEFO</name>
<dbReference type="AlphaFoldDB" id="A0A6A5BYK2"/>
<feature type="compositionally biased region" description="Polar residues" evidence="2">
    <location>
        <begin position="137"/>
        <end position="154"/>
    </location>
</feature>
<keyword evidence="4" id="KW-1185">Reference proteome</keyword>
<evidence type="ECO:0000256" key="1">
    <source>
        <dbReference type="SAM" id="Coils"/>
    </source>
</evidence>
<dbReference type="VEuPathDB" id="AmoebaDB:NF0006310"/>